<dbReference type="AlphaFoldDB" id="A0A4S4LQI5"/>
<dbReference type="SUPFAM" id="SSF50978">
    <property type="entry name" value="WD40 repeat-like"/>
    <property type="match status" value="1"/>
</dbReference>
<dbReference type="InterPro" id="IPR011047">
    <property type="entry name" value="Quinoprotein_ADH-like_sf"/>
</dbReference>
<dbReference type="InterPro" id="IPR001680">
    <property type="entry name" value="WD40_rpt"/>
</dbReference>
<feature type="region of interest" description="Disordered" evidence="2">
    <location>
        <begin position="1"/>
        <end position="20"/>
    </location>
</feature>
<accession>A0A4S4LQI5</accession>
<sequence length="979" mass="108051">MAQARDSPNEQKSQAPLDDLNVHRFKNYQRLELGDTMVAVIAADDPGSRSPPPRKRIRPLSSEPVKNSPKASSYRLFAPFRALGLITNHVPFALQARSYKGSTDGPRIHLLTCLGKSWALWEAGKMGLLFVGPDAAEPISSMIMDGDAVWIAAGSHIVKYLRGKEATHLTNPFGTSIVSILVFGSQLLALTDDGGRLLLWDTLEEVFQSEIQFEHGFVATHMLHPATYLNKILVASSDGRLQLWNIRSQTCIHHFSSNALSSSASNASTAITALAQSPAIDVVGIGFASGEISLHDIRADERLMRIFMREGGVRALSFRTDGHPVLASASQSGHISLWDLSANGRLLHTVRGAHDEAITALEWIPGQPVLVSSGEDNSVKQWLFDSPTSAPRLLKYRSGHHTPPHLIRYYGEDGKQLLTASRDRSLRCTSVVRDSRSFELSQVPIASLKLPPITAISYSTTRWKDWDSIMTAHTDEPFARTWNMLQKKKGSHTLGFESNGRGKTIGSVKAVCVSMCGNFGLASSSTGAIVMWNMQSGMQRKTFSIGPCPPEVASKFRPPPGKKKSQERSVTGLTTDALNRVVIASTLDGTINFFDFHSTNLDKILVLPTAIVSITLHRDSGLLAAICDDLLVRLIDIETRRVVREFGGFSGRVLDLTFSPDSRWLIVTSLDSVIRTFDIPTGRLIDAFRTSSVATSISFSPTGDFLATAHVDSVGVYLWANRAQYSDVSFHSVTEEEIANVALPSMQAGTDDEALDSLSALPVETLSQNLFATPPNLDGDLVTLTLLPRSRWQTLLNLEVIQARQRNKPKEPPKPPEQAPFFLPTLPGVEQRFALEQKKEDKSKEPTRRLKKAAADTESVFFKKLSEEDRGGNYELFFSYTKALSPAAIDLELRSLVTLDALQLFLHALTQRLRSHRDFEAVQTYLNVFLRMHGDVLIANVEVRRDLETLLEIQKRESDRVLELIASSLGTLAFVRDTL</sequence>
<evidence type="ECO:0000313" key="6">
    <source>
        <dbReference type="Proteomes" id="UP000310158"/>
    </source>
</evidence>
<feature type="domain" description="WDR36/Utp21 C-terminal" evidence="3">
    <location>
        <begin position="776"/>
        <end position="976"/>
    </location>
</feature>
<dbReference type="PANTHER" id="PTHR22840">
    <property type="entry name" value="WD REPEAT-CONTAINING PROTEIN 36"/>
    <property type="match status" value="1"/>
</dbReference>
<protein>
    <submittedName>
        <fullName evidence="5">Uncharacterized protein</fullName>
    </submittedName>
</protein>
<keyword evidence="6" id="KW-1185">Reference proteome</keyword>
<comment type="caution">
    <text evidence="5">The sequence shown here is derived from an EMBL/GenBank/DDBJ whole genome shotgun (WGS) entry which is preliminary data.</text>
</comment>
<dbReference type="PROSITE" id="PS50082">
    <property type="entry name" value="WD_REPEATS_2"/>
    <property type="match status" value="2"/>
</dbReference>
<organism evidence="5 6">
    <name type="scientific">Bondarzewia mesenterica</name>
    <dbReference type="NCBI Taxonomy" id="1095465"/>
    <lineage>
        <taxon>Eukaryota</taxon>
        <taxon>Fungi</taxon>
        <taxon>Dikarya</taxon>
        <taxon>Basidiomycota</taxon>
        <taxon>Agaricomycotina</taxon>
        <taxon>Agaricomycetes</taxon>
        <taxon>Russulales</taxon>
        <taxon>Bondarzewiaceae</taxon>
        <taxon>Bondarzewia</taxon>
    </lineage>
</organism>
<feature type="domain" description="WDR36/Utp21 N-terminal" evidence="4">
    <location>
        <begin position="111"/>
        <end position="385"/>
    </location>
</feature>
<dbReference type="SMART" id="SM00320">
    <property type="entry name" value="WD40"/>
    <property type="match status" value="10"/>
</dbReference>
<dbReference type="EMBL" id="SGPL01000319">
    <property type="protein sequence ID" value="THH13858.1"/>
    <property type="molecule type" value="Genomic_DNA"/>
</dbReference>
<dbReference type="SUPFAM" id="SSF50998">
    <property type="entry name" value="Quinoprotein alcohol dehydrogenase-like"/>
    <property type="match status" value="1"/>
</dbReference>
<dbReference type="Proteomes" id="UP000310158">
    <property type="component" value="Unassembled WGS sequence"/>
</dbReference>
<gene>
    <name evidence="5" type="ORF">EW146_g6403</name>
</gene>
<feature type="repeat" description="WD" evidence="1">
    <location>
        <begin position="351"/>
        <end position="382"/>
    </location>
</feature>
<evidence type="ECO:0000259" key="3">
    <source>
        <dbReference type="Pfam" id="PF04192"/>
    </source>
</evidence>
<dbReference type="InterPro" id="IPR015943">
    <property type="entry name" value="WD40/YVTN_repeat-like_dom_sf"/>
</dbReference>
<feature type="region of interest" description="Disordered" evidence="2">
    <location>
        <begin position="43"/>
        <end position="70"/>
    </location>
</feature>
<dbReference type="OrthoDB" id="10250769at2759"/>
<dbReference type="Gene3D" id="2.130.10.10">
    <property type="entry name" value="YVTN repeat-like/Quinoprotein amine dehydrogenase"/>
    <property type="match status" value="2"/>
</dbReference>
<dbReference type="Pfam" id="PF25171">
    <property type="entry name" value="Beta-prop_WDR36-Utp21_1st"/>
    <property type="match status" value="1"/>
</dbReference>
<dbReference type="InterPro" id="IPR036322">
    <property type="entry name" value="WD40_repeat_dom_sf"/>
</dbReference>
<feature type="repeat" description="WD" evidence="1">
    <location>
        <begin position="646"/>
        <end position="687"/>
    </location>
</feature>
<evidence type="ECO:0000256" key="1">
    <source>
        <dbReference type="PROSITE-ProRule" id="PRU00221"/>
    </source>
</evidence>
<dbReference type="GO" id="GO:0032040">
    <property type="term" value="C:small-subunit processome"/>
    <property type="evidence" value="ECO:0007669"/>
    <property type="project" value="InterPro"/>
</dbReference>
<evidence type="ECO:0000313" key="5">
    <source>
        <dbReference type="EMBL" id="THH13858.1"/>
    </source>
</evidence>
<dbReference type="Pfam" id="PF04192">
    <property type="entry name" value="Utp21"/>
    <property type="match status" value="1"/>
</dbReference>
<dbReference type="PROSITE" id="PS50294">
    <property type="entry name" value="WD_REPEATS_REGION"/>
    <property type="match status" value="1"/>
</dbReference>
<evidence type="ECO:0000256" key="2">
    <source>
        <dbReference type="SAM" id="MobiDB-lite"/>
    </source>
</evidence>
<reference evidence="5 6" key="1">
    <citation type="submission" date="2019-02" db="EMBL/GenBank/DDBJ databases">
        <title>Genome sequencing of the rare red list fungi Bondarzewia mesenterica.</title>
        <authorList>
            <person name="Buettner E."/>
            <person name="Kellner H."/>
        </authorList>
    </citation>
    <scope>NUCLEOTIDE SEQUENCE [LARGE SCALE GENOMIC DNA]</scope>
    <source>
        <strain evidence="5 6">DSM 108281</strain>
    </source>
</reference>
<dbReference type="PANTHER" id="PTHR22840:SF12">
    <property type="entry name" value="WD REPEAT-CONTAINING PROTEIN 36"/>
    <property type="match status" value="1"/>
</dbReference>
<dbReference type="GO" id="GO:0006364">
    <property type="term" value="P:rRNA processing"/>
    <property type="evidence" value="ECO:0007669"/>
    <property type="project" value="InterPro"/>
</dbReference>
<proteinExistence type="predicted"/>
<dbReference type="GO" id="GO:0034388">
    <property type="term" value="C:Pwp2p-containing subcomplex of 90S preribosome"/>
    <property type="evidence" value="ECO:0007669"/>
    <property type="project" value="TreeGrafter"/>
</dbReference>
<dbReference type="Pfam" id="PF25168">
    <property type="entry name" value="Beta-prop_WDR36-Utp21_2nd"/>
    <property type="match status" value="1"/>
</dbReference>
<keyword evidence="1" id="KW-0853">WD repeat</keyword>
<name>A0A4S4LQI5_9AGAM</name>
<dbReference type="InterPro" id="IPR059157">
    <property type="entry name" value="WDR36-Utp21_N"/>
</dbReference>
<evidence type="ECO:0000259" key="4">
    <source>
        <dbReference type="Pfam" id="PF25171"/>
    </source>
</evidence>
<dbReference type="InterPro" id="IPR007319">
    <property type="entry name" value="WDR36/Utp21_C"/>
</dbReference>